<evidence type="ECO:0000259" key="1">
    <source>
        <dbReference type="Pfam" id="PF12680"/>
    </source>
</evidence>
<organism evidence="2 3">
    <name type="scientific">Winogradskya consettensis</name>
    <dbReference type="NCBI Taxonomy" id="113560"/>
    <lineage>
        <taxon>Bacteria</taxon>
        <taxon>Bacillati</taxon>
        <taxon>Actinomycetota</taxon>
        <taxon>Actinomycetes</taxon>
        <taxon>Micromonosporales</taxon>
        <taxon>Micromonosporaceae</taxon>
        <taxon>Winogradskya</taxon>
    </lineage>
</organism>
<dbReference type="Gene3D" id="3.10.450.50">
    <property type="match status" value="1"/>
</dbReference>
<dbReference type="AlphaFoldDB" id="A0A919SZA4"/>
<name>A0A919SZA4_9ACTN</name>
<dbReference type="InterPro" id="IPR037401">
    <property type="entry name" value="SnoaL-like"/>
</dbReference>
<gene>
    <name evidence="2" type="ORF">Aco04nite_79320</name>
</gene>
<comment type="caution">
    <text evidence="2">The sequence shown here is derived from an EMBL/GenBank/DDBJ whole genome shotgun (WGS) entry which is preliminary data.</text>
</comment>
<feature type="domain" description="SnoaL-like" evidence="1">
    <location>
        <begin position="21"/>
        <end position="121"/>
    </location>
</feature>
<keyword evidence="3" id="KW-1185">Reference proteome</keyword>
<dbReference type="RefSeq" id="WP_213002324.1">
    <property type="nucleotide sequence ID" value="NZ_BAAATW010000018.1"/>
</dbReference>
<proteinExistence type="predicted"/>
<protein>
    <recommendedName>
        <fullName evidence="1">SnoaL-like domain-containing protein</fullName>
    </recommendedName>
</protein>
<dbReference type="SUPFAM" id="SSF54427">
    <property type="entry name" value="NTF2-like"/>
    <property type="match status" value="1"/>
</dbReference>
<evidence type="ECO:0000313" key="3">
    <source>
        <dbReference type="Proteomes" id="UP000680865"/>
    </source>
</evidence>
<sequence length="132" mass="14384">MTTSTPDIELTSDAAKQTEIYVRAFNAGDAGKLNQLYTDDAVSIWEPGRPLTGQAHRDALAEFLAQRPVMAATVRHSYVTGDTTLLVVDWTITTEEASGEKQELAGVGLDVLRLGPDGKWRYAIDNPFGEES</sequence>
<dbReference type="InterPro" id="IPR032710">
    <property type="entry name" value="NTF2-like_dom_sf"/>
</dbReference>
<evidence type="ECO:0000313" key="2">
    <source>
        <dbReference type="EMBL" id="GIM81987.1"/>
    </source>
</evidence>
<accession>A0A919SZA4</accession>
<reference evidence="2" key="1">
    <citation type="submission" date="2021-03" db="EMBL/GenBank/DDBJ databases">
        <title>Whole genome shotgun sequence of Actinoplanes consettensis NBRC 14913.</title>
        <authorList>
            <person name="Komaki H."/>
            <person name="Tamura T."/>
        </authorList>
    </citation>
    <scope>NUCLEOTIDE SEQUENCE</scope>
    <source>
        <strain evidence="2">NBRC 14913</strain>
    </source>
</reference>
<dbReference type="Proteomes" id="UP000680865">
    <property type="component" value="Unassembled WGS sequence"/>
</dbReference>
<dbReference type="EMBL" id="BOQP01000050">
    <property type="protein sequence ID" value="GIM81987.1"/>
    <property type="molecule type" value="Genomic_DNA"/>
</dbReference>
<dbReference type="Pfam" id="PF12680">
    <property type="entry name" value="SnoaL_2"/>
    <property type="match status" value="1"/>
</dbReference>
<dbReference type="CDD" id="cd00531">
    <property type="entry name" value="NTF2_like"/>
    <property type="match status" value="1"/>
</dbReference>